<comment type="similarity">
    <text evidence="1">Belongs to the CdaR family.</text>
</comment>
<dbReference type="Pfam" id="PF07905">
    <property type="entry name" value="PucR"/>
    <property type="match status" value="1"/>
</dbReference>
<dbReference type="AlphaFoldDB" id="A0A2S7F6A2"/>
<protein>
    <submittedName>
        <fullName evidence="5">Transcriptional regulator</fullName>
    </submittedName>
</protein>
<gene>
    <name evidence="5" type="ORF">AWN73_18910</name>
</gene>
<evidence type="ECO:0000259" key="4">
    <source>
        <dbReference type="Pfam" id="PF17853"/>
    </source>
</evidence>
<evidence type="ECO:0000259" key="2">
    <source>
        <dbReference type="Pfam" id="PF07905"/>
    </source>
</evidence>
<dbReference type="InterPro" id="IPR042070">
    <property type="entry name" value="PucR_C-HTH_sf"/>
</dbReference>
<dbReference type="Pfam" id="PF17853">
    <property type="entry name" value="GGDEF_2"/>
    <property type="match status" value="1"/>
</dbReference>
<dbReference type="InterPro" id="IPR041522">
    <property type="entry name" value="CdaR_GGDEF"/>
</dbReference>
<feature type="domain" description="CdaR GGDEF-like" evidence="4">
    <location>
        <begin position="152"/>
        <end position="268"/>
    </location>
</feature>
<dbReference type="InterPro" id="IPR051448">
    <property type="entry name" value="CdaR-like_regulators"/>
</dbReference>
<dbReference type="EMBL" id="LRDH01000146">
    <property type="protein sequence ID" value="PPV12402.1"/>
    <property type="molecule type" value="Genomic_DNA"/>
</dbReference>
<evidence type="ECO:0000313" key="5">
    <source>
        <dbReference type="EMBL" id="PPV12402.1"/>
    </source>
</evidence>
<evidence type="ECO:0000256" key="1">
    <source>
        <dbReference type="ARBA" id="ARBA00006754"/>
    </source>
</evidence>
<evidence type="ECO:0000259" key="3">
    <source>
        <dbReference type="Pfam" id="PF13556"/>
    </source>
</evidence>
<dbReference type="InterPro" id="IPR012914">
    <property type="entry name" value="PucR_dom"/>
</dbReference>
<accession>A0A2S7F6A2</accession>
<dbReference type="PANTHER" id="PTHR33744">
    <property type="entry name" value="CARBOHYDRATE DIACID REGULATOR"/>
    <property type="match status" value="1"/>
</dbReference>
<sequence>MSVTIGLLYESVKNHYIKLIAGEKGLSKAVKWVHMVENIEIATFLEGGEVTFSTGIGLSNEFELINLIEGIIKSKASGIVINIGPYIKKIDKKCIDYCNETNTPLFVVPWHVHMAEIMRVFCIKITENEKNSLEISTSIQNAIFYHEREDLYLSQLEIHGFKSENKYCIGIFDVNKFDMINDEKYIIRLNECIENYLSVYYKQAVCVRINNQLIFLFMNTTESKVLEILQKIVRYCESKYLIKSIFIGIGKETKSIRCIYKSYRQADSVVIINKKKYNNDVCRYDDIGIYKLLFAIQDRNVIRSFIDETIGKVIEYDSYNNTDYFTVLRCYLSYNGSLQDTANELYIHRNTVNYKIKKSEEILNVDLSKLEIREMIDIAYKLHDIL</sequence>
<reference evidence="5 6" key="1">
    <citation type="submission" date="2016-01" db="EMBL/GenBank/DDBJ databases">
        <title>Characterization of the Clostridium difficile lineages that are prevalent in Hong Kong and China.</title>
        <authorList>
            <person name="Kwok J.S.-L."/>
            <person name="Lam W.-Y."/>
            <person name="Ip M."/>
            <person name="Chan T.-F."/>
            <person name="Hawkey P.M."/>
            <person name="Tsui S.K.-W."/>
        </authorList>
    </citation>
    <scope>NUCLEOTIDE SEQUENCE [LARGE SCALE GENOMIC DNA]</scope>
    <source>
        <strain evidence="5 6">300064</strain>
    </source>
</reference>
<dbReference type="Pfam" id="PF13556">
    <property type="entry name" value="HTH_30"/>
    <property type="match status" value="1"/>
</dbReference>
<comment type="caution">
    <text evidence="5">The sequence shown here is derived from an EMBL/GenBank/DDBJ whole genome shotgun (WGS) entry which is preliminary data.</text>
</comment>
<proteinExistence type="inferred from homology"/>
<dbReference type="PANTHER" id="PTHR33744:SF1">
    <property type="entry name" value="DNA-BINDING TRANSCRIPTIONAL ACTIVATOR ADER"/>
    <property type="match status" value="1"/>
</dbReference>
<evidence type="ECO:0000313" key="6">
    <source>
        <dbReference type="Proteomes" id="UP000238081"/>
    </source>
</evidence>
<dbReference type="Proteomes" id="UP000238081">
    <property type="component" value="Unassembled WGS sequence"/>
</dbReference>
<dbReference type="SUPFAM" id="SSF55073">
    <property type="entry name" value="Nucleotide cyclase"/>
    <property type="match status" value="1"/>
</dbReference>
<feature type="domain" description="PucR C-terminal helix-turn-helix" evidence="3">
    <location>
        <begin position="326"/>
        <end position="381"/>
    </location>
</feature>
<dbReference type="Gene3D" id="1.10.10.2840">
    <property type="entry name" value="PucR C-terminal helix-turn-helix domain"/>
    <property type="match status" value="1"/>
</dbReference>
<organism evidence="5 6">
    <name type="scientific">Clostridium butyricum</name>
    <dbReference type="NCBI Taxonomy" id="1492"/>
    <lineage>
        <taxon>Bacteria</taxon>
        <taxon>Bacillati</taxon>
        <taxon>Bacillota</taxon>
        <taxon>Clostridia</taxon>
        <taxon>Eubacteriales</taxon>
        <taxon>Clostridiaceae</taxon>
        <taxon>Clostridium</taxon>
    </lineage>
</organism>
<name>A0A2S7F6A2_CLOBU</name>
<dbReference type="InterPro" id="IPR029787">
    <property type="entry name" value="Nucleotide_cyclase"/>
</dbReference>
<feature type="domain" description="Purine catabolism PurC-like" evidence="2">
    <location>
        <begin position="14"/>
        <end position="122"/>
    </location>
</feature>
<dbReference type="InterPro" id="IPR025736">
    <property type="entry name" value="PucR_C-HTH_dom"/>
</dbReference>